<dbReference type="SUPFAM" id="SSF56112">
    <property type="entry name" value="Protein kinase-like (PK-like)"/>
    <property type="match status" value="1"/>
</dbReference>
<dbReference type="Gene3D" id="1.10.510.10">
    <property type="entry name" value="Transferase(Phosphotransferase) domain 1"/>
    <property type="match status" value="2"/>
</dbReference>
<dbReference type="OrthoDB" id="2687620at2759"/>
<sequence>MPKKTGVIRYDIPRKKLSGNLVINGQINYGEYITDNTGRKWKLGEVIGTGGFGEIYDVFESVNEQFANKSNFVTKIEKHTNGPLFVEINCYLRLGKLELIQKWKMNRQIEFLGVPYFVASGSHISKNEKYRFLIIPKYKQDLEAIFQKKKNFNLKTVLVIATRIIDTLEYIHDHGYVHSDIKASNIMLGNTQINKKQTRPKVIIKSPCRNLRRLTKPVARTCNRSLRPITNLNYIDDIPYLEEVLKEYEFMSRNGEGPLSCHRSDNSEYIEEFKGDPIYLLDYGLATKYVLSNGEHRAFTSDQRRAHAGTVLFCSRDAHKGIPSRRSDLESLAYNMIYWLTGTLPWIDDIEEPEIAEKKKNKFFTDVKTFLGICFEDCPRFVIEMFEYLKKLEFEDTPDYNFFRDLFKKTIKEYGYKNDDKLDFDNLEGWGRKQKKTSKKKANKKENVKIFKRPSLLLYSPRIPLSSNIIFKRPKLRNKKKNKLHENSMMNWSKILIDPEIILKQGHKKNSEEDRSYNILEMDINSLNPTPAMWEVYNKATERGNKSPISCRGDEGEADLIEGYTPEMMRIHRRIKEQQEIEFEKIEIKSAPKKRGRKRNKRLESPIRTRQTKSDGSQGSVQPIKKVRSGPLKRTYSLRG</sequence>
<feature type="region of interest" description="Disordered" evidence="2">
    <location>
        <begin position="587"/>
        <end position="640"/>
    </location>
</feature>
<evidence type="ECO:0000256" key="1">
    <source>
        <dbReference type="ARBA" id="ARBA00012513"/>
    </source>
</evidence>
<reference evidence="4" key="1">
    <citation type="submission" date="2020-08" db="EMBL/GenBank/DDBJ databases">
        <title>Genome sequencing and assembly of the red palm weevil Rhynchophorus ferrugineus.</title>
        <authorList>
            <person name="Dias G.B."/>
            <person name="Bergman C.M."/>
            <person name="Manee M."/>
        </authorList>
    </citation>
    <scope>NUCLEOTIDE SEQUENCE</scope>
    <source>
        <strain evidence="4">AA-2017</strain>
        <tissue evidence="4">Whole larva</tissue>
    </source>
</reference>
<accession>A0A834MHK0</accession>
<gene>
    <name evidence="4" type="ORF">GWI33_002576</name>
</gene>
<dbReference type="PANTHER" id="PTHR11909">
    <property type="entry name" value="CASEIN KINASE-RELATED"/>
    <property type="match status" value="1"/>
</dbReference>
<protein>
    <recommendedName>
        <fullName evidence="1">non-specific serine/threonine protein kinase</fullName>
        <ecNumber evidence="1">2.7.11.1</ecNumber>
    </recommendedName>
</protein>
<name>A0A834MHK0_RHYFE</name>
<feature type="compositionally biased region" description="Basic residues" evidence="2">
    <location>
        <begin position="591"/>
        <end position="601"/>
    </location>
</feature>
<dbReference type="PROSITE" id="PS50011">
    <property type="entry name" value="PROTEIN_KINASE_DOM"/>
    <property type="match status" value="1"/>
</dbReference>
<dbReference type="EC" id="2.7.11.1" evidence="1"/>
<comment type="caution">
    <text evidence="4">The sequence shown here is derived from an EMBL/GenBank/DDBJ whole genome shotgun (WGS) entry which is preliminary data.</text>
</comment>
<organism evidence="4 5">
    <name type="scientific">Rhynchophorus ferrugineus</name>
    <name type="common">Red palm weevil</name>
    <name type="synonym">Curculio ferrugineus</name>
    <dbReference type="NCBI Taxonomy" id="354439"/>
    <lineage>
        <taxon>Eukaryota</taxon>
        <taxon>Metazoa</taxon>
        <taxon>Ecdysozoa</taxon>
        <taxon>Arthropoda</taxon>
        <taxon>Hexapoda</taxon>
        <taxon>Insecta</taxon>
        <taxon>Pterygota</taxon>
        <taxon>Neoptera</taxon>
        <taxon>Endopterygota</taxon>
        <taxon>Coleoptera</taxon>
        <taxon>Polyphaga</taxon>
        <taxon>Cucujiformia</taxon>
        <taxon>Curculionidae</taxon>
        <taxon>Dryophthorinae</taxon>
        <taxon>Rhynchophorus</taxon>
    </lineage>
</organism>
<feature type="domain" description="Protein kinase" evidence="3">
    <location>
        <begin position="41"/>
        <end position="403"/>
    </location>
</feature>
<dbReference type="InterPro" id="IPR008271">
    <property type="entry name" value="Ser/Thr_kinase_AS"/>
</dbReference>
<dbReference type="GO" id="GO:0004674">
    <property type="term" value="F:protein serine/threonine kinase activity"/>
    <property type="evidence" value="ECO:0007669"/>
    <property type="project" value="UniProtKB-EC"/>
</dbReference>
<evidence type="ECO:0000256" key="2">
    <source>
        <dbReference type="SAM" id="MobiDB-lite"/>
    </source>
</evidence>
<dbReference type="EMBL" id="JAACXV010000170">
    <property type="protein sequence ID" value="KAF7282511.1"/>
    <property type="molecule type" value="Genomic_DNA"/>
</dbReference>
<dbReference type="InterPro" id="IPR011009">
    <property type="entry name" value="Kinase-like_dom_sf"/>
</dbReference>
<keyword evidence="5" id="KW-1185">Reference proteome</keyword>
<dbReference type="PROSITE" id="PS00108">
    <property type="entry name" value="PROTEIN_KINASE_ST"/>
    <property type="match status" value="1"/>
</dbReference>
<dbReference type="AlphaFoldDB" id="A0A834MHK0"/>
<dbReference type="InterPro" id="IPR050235">
    <property type="entry name" value="CK1_Ser-Thr_kinase"/>
</dbReference>
<dbReference type="InterPro" id="IPR000719">
    <property type="entry name" value="Prot_kinase_dom"/>
</dbReference>
<proteinExistence type="predicted"/>
<dbReference type="Pfam" id="PF00069">
    <property type="entry name" value="Pkinase"/>
    <property type="match status" value="1"/>
</dbReference>
<evidence type="ECO:0000313" key="4">
    <source>
        <dbReference type="EMBL" id="KAF7282511.1"/>
    </source>
</evidence>
<dbReference type="Proteomes" id="UP000625711">
    <property type="component" value="Unassembled WGS sequence"/>
</dbReference>
<dbReference type="GO" id="GO:0005524">
    <property type="term" value="F:ATP binding"/>
    <property type="evidence" value="ECO:0007669"/>
    <property type="project" value="InterPro"/>
</dbReference>
<dbReference type="SMART" id="SM00220">
    <property type="entry name" value="S_TKc"/>
    <property type="match status" value="1"/>
</dbReference>
<evidence type="ECO:0000313" key="5">
    <source>
        <dbReference type="Proteomes" id="UP000625711"/>
    </source>
</evidence>
<evidence type="ECO:0000259" key="3">
    <source>
        <dbReference type="PROSITE" id="PS50011"/>
    </source>
</evidence>